<dbReference type="Gene3D" id="1.10.260.40">
    <property type="entry name" value="lambda repressor-like DNA-binding domains"/>
    <property type="match status" value="1"/>
</dbReference>
<accession>A0A430F5K7</accession>
<dbReference type="PROSITE" id="PS50932">
    <property type="entry name" value="HTH_LACI_2"/>
    <property type="match status" value="1"/>
</dbReference>
<evidence type="ECO:0000256" key="2">
    <source>
        <dbReference type="ARBA" id="ARBA00023125"/>
    </source>
</evidence>
<dbReference type="PANTHER" id="PTHR30146">
    <property type="entry name" value="LACI-RELATED TRANSCRIPTIONAL REPRESSOR"/>
    <property type="match status" value="1"/>
</dbReference>
<keyword evidence="2" id="KW-0238">DNA-binding</keyword>
<dbReference type="CDD" id="cd06267">
    <property type="entry name" value="PBP1_LacI_sugar_binding-like"/>
    <property type="match status" value="1"/>
</dbReference>
<sequence length="339" mass="37096">MKENPSKASIDDVASLAGVSTATVSRTFSKPEMVSSKTRQRVQKAADQLGFYVSRTAAVLKSGRTHRIAFLFGGAEIDWFTAKIIEGLNAALRDAGYDLVVYPLGRSETPKDFIGNTPLRGNADALIVSSLLVEREQCEHLNKAGLPIVGINSASPGMNASVAIDDTRATATALRYLTDLGHTDICYVYEHFHSDHLFSSYERINTFREFFDLNPHINGRLIHLTPGTDSRGDVIGSMLAMDPRPTALLFHQDSLAIPFFFTMQQTGLSIPQDISVMGFDDSEFSDAVGLTTTRQEPAAMARLAARKTIALIEKGAVDDPYETAETQLVIRNSVIRHAE</sequence>
<evidence type="ECO:0000313" key="6">
    <source>
        <dbReference type="Proteomes" id="UP000288052"/>
    </source>
</evidence>
<dbReference type="CDD" id="cd01392">
    <property type="entry name" value="HTH_LacI"/>
    <property type="match status" value="1"/>
</dbReference>
<dbReference type="GO" id="GO:0000976">
    <property type="term" value="F:transcription cis-regulatory region binding"/>
    <property type="evidence" value="ECO:0007669"/>
    <property type="project" value="TreeGrafter"/>
</dbReference>
<dbReference type="InterPro" id="IPR000843">
    <property type="entry name" value="HTH_LacI"/>
</dbReference>
<dbReference type="PANTHER" id="PTHR30146:SF138">
    <property type="entry name" value="TRANSCRIPTIONAL REGULATORY PROTEIN"/>
    <property type="match status" value="1"/>
</dbReference>
<dbReference type="AlphaFoldDB" id="A0A430F5K7"/>
<dbReference type="SUPFAM" id="SSF53822">
    <property type="entry name" value="Periplasmic binding protein-like I"/>
    <property type="match status" value="1"/>
</dbReference>
<dbReference type="Proteomes" id="UP000288052">
    <property type="component" value="Unassembled WGS sequence"/>
</dbReference>
<dbReference type="InterPro" id="IPR010982">
    <property type="entry name" value="Lambda_DNA-bd_dom_sf"/>
</dbReference>
<gene>
    <name evidence="5" type="ORF">D2E22_1767</name>
</gene>
<evidence type="ECO:0000259" key="4">
    <source>
        <dbReference type="PROSITE" id="PS50932"/>
    </source>
</evidence>
<dbReference type="RefSeq" id="WP_126032759.1">
    <property type="nucleotide sequence ID" value="NZ_QXGI01000009.1"/>
</dbReference>
<dbReference type="SMART" id="SM00354">
    <property type="entry name" value="HTH_LACI"/>
    <property type="match status" value="1"/>
</dbReference>
<name>A0A430F5K7_9BIFI</name>
<keyword evidence="3" id="KW-0804">Transcription</keyword>
<dbReference type="Pfam" id="PF13377">
    <property type="entry name" value="Peripla_BP_3"/>
    <property type="match status" value="1"/>
</dbReference>
<dbReference type="Gene3D" id="3.40.50.2300">
    <property type="match status" value="2"/>
</dbReference>
<reference evidence="5 6" key="1">
    <citation type="submission" date="2018-09" db="EMBL/GenBank/DDBJ databases">
        <title>Characterization of the phylogenetic diversity of five novel species belonging to the genus Bifidobacterium.</title>
        <authorList>
            <person name="Lugli G.A."/>
            <person name="Duranti S."/>
            <person name="Milani C."/>
        </authorList>
    </citation>
    <scope>NUCLEOTIDE SEQUENCE [LARGE SCALE GENOMIC DNA]</scope>
    <source>
        <strain evidence="5 6">2020B</strain>
    </source>
</reference>
<keyword evidence="6" id="KW-1185">Reference proteome</keyword>
<dbReference type="EMBL" id="QXGI01000009">
    <property type="protein sequence ID" value="RSX46011.1"/>
    <property type="molecule type" value="Genomic_DNA"/>
</dbReference>
<dbReference type="InterPro" id="IPR028082">
    <property type="entry name" value="Peripla_BP_I"/>
</dbReference>
<organism evidence="5 6">
    <name type="scientific">Bifidobacterium castoris</name>
    <dbReference type="NCBI Taxonomy" id="2306972"/>
    <lineage>
        <taxon>Bacteria</taxon>
        <taxon>Bacillati</taxon>
        <taxon>Actinomycetota</taxon>
        <taxon>Actinomycetes</taxon>
        <taxon>Bifidobacteriales</taxon>
        <taxon>Bifidobacteriaceae</taxon>
        <taxon>Bifidobacterium</taxon>
    </lineage>
</organism>
<protein>
    <submittedName>
        <fullName evidence="5">LacI family transcriptional regulator</fullName>
    </submittedName>
</protein>
<dbReference type="SUPFAM" id="SSF47413">
    <property type="entry name" value="lambda repressor-like DNA-binding domains"/>
    <property type="match status" value="1"/>
</dbReference>
<proteinExistence type="predicted"/>
<feature type="domain" description="HTH lacI-type" evidence="4">
    <location>
        <begin position="8"/>
        <end position="62"/>
    </location>
</feature>
<dbReference type="GO" id="GO:0003700">
    <property type="term" value="F:DNA-binding transcription factor activity"/>
    <property type="evidence" value="ECO:0007669"/>
    <property type="project" value="TreeGrafter"/>
</dbReference>
<evidence type="ECO:0000313" key="5">
    <source>
        <dbReference type="EMBL" id="RSX46011.1"/>
    </source>
</evidence>
<dbReference type="Pfam" id="PF00356">
    <property type="entry name" value="LacI"/>
    <property type="match status" value="1"/>
</dbReference>
<evidence type="ECO:0000256" key="1">
    <source>
        <dbReference type="ARBA" id="ARBA00023015"/>
    </source>
</evidence>
<keyword evidence="1" id="KW-0805">Transcription regulation</keyword>
<evidence type="ECO:0000256" key="3">
    <source>
        <dbReference type="ARBA" id="ARBA00023163"/>
    </source>
</evidence>
<dbReference type="InterPro" id="IPR046335">
    <property type="entry name" value="LacI/GalR-like_sensor"/>
</dbReference>
<dbReference type="OrthoDB" id="3510266at2"/>
<comment type="caution">
    <text evidence="5">The sequence shown here is derived from an EMBL/GenBank/DDBJ whole genome shotgun (WGS) entry which is preliminary data.</text>
</comment>